<reference evidence="2" key="1">
    <citation type="submission" date="2018-01" db="EMBL/GenBank/DDBJ databases">
        <title>An insight into the sialome of Amazonian anophelines.</title>
        <authorList>
            <person name="Ribeiro J.M."/>
            <person name="Scarpassa V."/>
            <person name="Calvo E."/>
        </authorList>
    </citation>
    <scope>NUCLEOTIDE SEQUENCE</scope>
</reference>
<organism evidence="2">
    <name type="scientific">Anopheles darlingi</name>
    <name type="common">Mosquito</name>
    <dbReference type="NCBI Taxonomy" id="43151"/>
    <lineage>
        <taxon>Eukaryota</taxon>
        <taxon>Metazoa</taxon>
        <taxon>Ecdysozoa</taxon>
        <taxon>Arthropoda</taxon>
        <taxon>Hexapoda</taxon>
        <taxon>Insecta</taxon>
        <taxon>Pterygota</taxon>
        <taxon>Neoptera</taxon>
        <taxon>Endopterygota</taxon>
        <taxon>Diptera</taxon>
        <taxon>Nematocera</taxon>
        <taxon>Culicoidea</taxon>
        <taxon>Culicidae</taxon>
        <taxon>Anophelinae</taxon>
        <taxon>Anopheles</taxon>
    </lineage>
</organism>
<protein>
    <submittedName>
        <fullName evidence="2">Putative secreted protein</fullName>
    </submittedName>
</protein>
<keyword evidence="1" id="KW-0732">Signal</keyword>
<evidence type="ECO:0000313" key="2">
    <source>
        <dbReference type="EMBL" id="MBW79196.1"/>
    </source>
</evidence>
<sequence>MMFARRWCSLALIVISFSYSPTSISFSWRTCSSIFSSSFSSGSRNALSLSLSSSPLSPCVPCDRVRIMGFAFLEASI</sequence>
<name>A0A2M4DNP4_ANODA</name>
<feature type="chain" id="PRO_5014695262" evidence="1">
    <location>
        <begin position="26"/>
        <end position="77"/>
    </location>
</feature>
<proteinExistence type="predicted"/>
<feature type="signal peptide" evidence="1">
    <location>
        <begin position="1"/>
        <end position="25"/>
    </location>
</feature>
<dbReference type="AlphaFoldDB" id="A0A2M4DNP4"/>
<dbReference type="EMBL" id="GGFL01015018">
    <property type="protein sequence ID" value="MBW79196.1"/>
    <property type="molecule type" value="Transcribed_RNA"/>
</dbReference>
<accession>A0A2M4DNP4</accession>
<evidence type="ECO:0000256" key="1">
    <source>
        <dbReference type="SAM" id="SignalP"/>
    </source>
</evidence>